<dbReference type="FunCoup" id="D8TZE6">
    <property type="interactions" value="549"/>
</dbReference>
<dbReference type="NCBIfam" id="TIGR01978">
    <property type="entry name" value="sufC"/>
    <property type="match status" value="1"/>
</dbReference>
<dbReference type="InterPro" id="IPR010230">
    <property type="entry name" value="FeS-cluster_ATPase_SufC"/>
</dbReference>
<dbReference type="AlphaFoldDB" id="D8TZE6"/>
<name>D8TZE6_VOLCA</name>
<dbReference type="InterPro" id="IPR003593">
    <property type="entry name" value="AAA+_ATPase"/>
</dbReference>
<dbReference type="RefSeq" id="XP_002951811.1">
    <property type="nucleotide sequence ID" value="XM_002951765.1"/>
</dbReference>
<dbReference type="PANTHER" id="PTHR43204">
    <property type="entry name" value="ABC TRANSPORTER I FAMILY MEMBER 6, CHLOROPLASTIC"/>
    <property type="match status" value="1"/>
</dbReference>
<evidence type="ECO:0000313" key="4">
    <source>
        <dbReference type="EMBL" id="EFJ47262.1"/>
    </source>
</evidence>
<keyword evidence="1" id="KW-0547">Nucleotide-binding</keyword>
<dbReference type="Gene3D" id="3.40.50.300">
    <property type="entry name" value="P-loop containing nucleotide triphosphate hydrolases"/>
    <property type="match status" value="1"/>
</dbReference>
<dbReference type="eggNOG" id="ENOG502QS88">
    <property type="taxonomic scope" value="Eukaryota"/>
</dbReference>
<evidence type="ECO:0000313" key="5">
    <source>
        <dbReference type="Proteomes" id="UP000001058"/>
    </source>
</evidence>
<feature type="domain" description="ABC transporter" evidence="3">
    <location>
        <begin position="42"/>
        <end position="288"/>
    </location>
</feature>
<dbReference type="PANTHER" id="PTHR43204:SF1">
    <property type="entry name" value="ABC TRANSPORTER I FAMILY MEMBER 6, CHLOROPLASTIC"/>
    <property type="match status" value="1"/>
</dbReference>
<dbReference type="STRING" id="3068.D8TZE6"/>
<gene>
    <name evidence="4" type="primary">sufC</name>
    <name evidence="4" type="ORF">VOLCADRAFT_75135</name>
</gene>
<dbReference type="SUPFAM" id="SSF52540">
    <property type="entry name" value="P-loop containing nucleoside triphosphate hydrolases"/>
    <property type="match status" value="1"/>
</dbReference>
<evidence type="ECO:0000259" key="3">
    <source>
        <dbReference type="PROSITE" id="PS50893"/>
    </source>
</evidence>
<dbReference type="Proteomes" id="UP000001058">
    <property type="component" value="Unassembled WGS sequence"/>
</dbReference>
<dbReference type="GeneID" id="9615894"/>
<dbReference type="InterPro" id="IPR027417">
    <property type="entry name" value="P-loop_NTPase"/>
</dbReference>
<proteinExistence type="predicted"/>
<dbReference type="GO" id="GO:0005524">
    <property type="term" value="F:ATP binding"/>
    <property type="evidence" value="ECO:0007669"/>
    <property type="project" value="UniProtKB-KW"/>
</dbReference>
<dbReference type="OrthoDB" id="6500128at2759"/>
<dbReference type="CDD" id="cd03217">
    <property type="entry name" value="ABC_FeS_Assembly"/>
    <property type="match status" value="1"/>
</dbReference>
<dbReference type="KEGG" id="vcn:VOLCADRAFT_75135"/>
<keyword evidence="5" id="KW-1185">Reference proteome</keyword>
<organism evidence="5">
    <name type="scientific">Volvox carteri f. nagariensis</name>
    <dbReference type="NCBI Taxonomy" id="3068"/>
    <lineage>
        <taxon>Eukaryota</taxon>
        <taxon>Viridiplantae</taxon>
        <taxon>Chlorophyta</taxon>
        <taxon>core chlorophytes</taxon>
        <taxon>Chlorophyceae</taxon>
        <taxon>CS clade</taxon>
        <taxon>Chlamydomonadales</taxon>
        <taxon>Volvocaceae</taxon>
        <taxon>Volvox</taxon>
    </lineage>
</organism>
<dbReference type="InParanoid" id="D8TZE6"/>
<sequence>MAHQVLTRSSLASSIWPRAGACRSRRIAQPLFCVAAPGEVMLEVKNLEAKIAATGQPILKGVNLTIRNGEVHAIMGKNGSGKSTLSKVLVGHPDYEVTGGTATFKGKDLFELEPEERSHAGLFLSFQTPIEVPGVSNVDFLRMACNARRKALGQSELDPLEFYAYIMPKLEMLNMDPTFLNRNVNEGFSGGEKKRNEILQLAVLEADMAILDEIDSGLDIDALRDVAKAVNQLKNEDTGVLMVTHYKRLLDYIKPDFVHIMQAGEIVKTGDMGLVDQLEAGGYATLSHTDSE</sequence>
<dbReference type="InterPro" id="IPR017871">
    <property type="entry name" value="ABC_transporter-like_CS"/>
</dbReference>
<dbReference type="PROSITE" id="PS50893">
    <property type="entry name" value="ABC_TRANSPORTER_2"/>
    <property type="match status" value="1"/>
</dbReference>
<dbReference type="Pfam" id="PF00005">
    <property type="entry name" value="ABC_tran"/>
    <property type="match status" value="1"/>
</dbReference>
<dbReference type="EMBL" id="GL378346">
    <property type="protein sequence ID" value="EFJ47262.1"/>
    <property type="molecule type" value="Genomic_DNA"/>
</dbReference>
<dbReference type="InterPro" id="IPR003439">
    <property type="entry name" value="ABC_transporter-like_ATP-bd"/>
</dbReference>
<keyword evidence="2" id="KW-0067">ATP-binding</keyword>
<dbReference type="GO" id="GO:0016887">
    <property type="term" value="F:ATP hydrolysis activity"/>
    <property type="evidence" value="ECO:0007669"/>
    <property type="project" value="InterPro"/>
</dbReference>
<evidence type="ECO:0000256" key="2">
    <source>
        <dbReference type="ARBA" id="ARBA00022840"/>
    </source>
</evidence>
<reference evidence="4 5" key="1">
    <citation type="journal article" date="2010" name="Science">
        <title>Genomic analysis of organismal complexity in the multicellular green alga Volvox carteri.</title>
        <authorList>
            <person name="Prochnik S.E."/>
            <person name="Umen J."/>
            <person name="Nedelcu A.M."/>
            <person name="Hallmann A."/>
            <person name="Miller S.M."/>
            <person name="Nishii I."/>
            <person name="Ferris P."/>
            <person name="Kuo A."/>
            <person name="Mitros T."/>
            <person name="Fritz-Laylin L.K."/>
            <person name="Hellsten U."/>
            <person name="Chapman J."/>
            <person name="Simakov O."/>
            <person name="Rensing S.A."/>
            <person name="Terry A."/>
            <person name="Pangilinan J."/>
            <person name="Kapitonov V."/>
            <person name="Jurka J."/>
            <person name="Salamov A."/>
            <person name="Shapiro H."/>
            <person name="Schmutz J."/>
            <person name="Grimwood J."/>
            <person name="Lindquist E."/>
            <person name="Lucas S."/>
            <person name="Grigoriev I.V."/>
            <person name="Schmitt R."/>
            <person name="Kirk D."/>
            <person name="Rokhsar D.S."/>
        </authorList>
    </citation>
    <scope>NUCLEOTIDE SEQUENCE [LARGE SCALE GENOMIC DNA]</scope>
    <source>
        <strain evidence="5">f. Nagariensis / Eve</strain>
    </source>
</reference>
<dbReference type="PROSITE" id="PS00211">
    <property type="entry name" value="ABC_TRANSPORTER_1"/>
    <property type="match status" value="1"/>
</dbReference>
<dbReference type="SMART" id="SM00382">
    <property type="entry name" value="AAA"/>
    <property type="match status" value="1"/>
</dbReference>
<accession>D8TZE6</accession>
<protein>
    <submittedName>
        <fullName evidence="4">Iron-sulfur cluster assembly protein</fullName>
    </submittedName>
</protein>
<evidence type="ECO:0000256" key="1">
    <source>
        <dbReference type="ARBA" id="ARBA00022741"/>
    </source>
</evidence>